<reference evidence="1 2" key="1">
    <citation type="submission" date="2023-03" db="EMBL/GenBank/DDBJ databases">
        <title>High-quality genome of Scylla paramamosain provides insights in environmental adaptation.</title>
        <authorList>
            <person name="Zhang L."/>
        </authorList>
    </citation>
    <scope>NUCLEOTIDE SEQUENCE [LARGE SCALE GENOMIC DNA]</scope>
    <source>
        <strain evidence="1">LZ_2023a</strain>
        <tissue evidence="1">Muscle</tissue>
    </source>
</reference>
<sequence length="183" mass="19809">MRRLARSPTQGPSRSRHALSLGDSECVCVRPLKELGAAPPQVTARQTRVALSGTQVNVALIPDLDLISLPCVLCGSRFTLALCDGYLYFFSAPLFRTGRDTHQAILVPIAHCLPQKRVALFREVTRIWHSSCSLRFGSVLRLLGRVAWPCLAAAARNASPNPVKAGGTVALPRGCLKRLVTAE</sequence>
<proteinExistence type="predicted"/>
<comment type="caution">
    <text evidence="1">The sequence shown here is derived from an EMBL/GenBank/DDBJ whole genome shotgun (WGS) entry which is preliminary data.</text>
</comment>
<name>A0AAW0SNG0_SCYPA</name>
<evidence type="ECO:0000313" key="2">
    <source>
        <dbReference type="Proteomes" id="UP001487740"/>
    </source>
</evidence>
<accession>A0AAW0SNG0</accession>
<dbReference type="Proteomes" id="UP001487740">
    <property type="component" value="Unassembled WGS sequence"/>
</dbReference>
<dbReference type="AlphaFoldDB" id="A0AAW0SNG0"/>
<gene>
    <name evidence="1" type="ORF">O3P69_009748</name>
</gene>
<evidence type="ECO:0000313" key="1">
    <source>
        <dbReference type="EMBL" id="KAK8376317.1"/>
    </source>
</evidence>
<keyword evidence="2" id="KW-1185">Reference proteome</keyword>
<dbReference type="EMBL" id="JARAKH010000048">
    <property type="protein sequence ID" value="KAK8376317.1"/>
    <property type="molecule type" value="Genomic_DNA"/>
</dbReference>
<organism evidence="1 2">
    <name type="scientific">Scylla paramamosain</name>
    <name type="common">Mud crab</name>
    <dbReference type="NCBI Taxonomy" id="85552"/>
    <lineage>
        <taxon>Eukaryota</taxon>
        <taxon>Metazoa</taxon>
        <taxon>Ecdysozoa</taxon>
        <taxon>Arthropoda</taxon>
        <taxon>Crustacea</taxon>
        <taxon>Multicrustacea</taxon>
        <taxon>Malacostraca</taxon>
        <taxon>Eumalacostraca</taxon>
        <taxon>Eucarida</taxon>
        <taxon>Decapoda</taxon>
        <taxon>Pleocyemata</taxon>
        <taxon>Brachyura</taxon>
        <taxon>Eubrachyura</taxon>
        <taxon>Portunoidea</taxon>
        <taxon>Portunidae</taxon>
        <taxon>Portuninae</taxon>
        <taxon>Scylla</taxon>
    </lineage>
</organism>
<protein>
    <submittedName>
        <fullName evidence="1">Uncharacterized protein</fullName>
    </submittedName>
</protein>